<dbReference type="AlphaFoldDB" id="A0AA37KSF7"/>
<dbReference type="PANTHER" id="PTHR21064:SF5">
    <property type="entry name" value="SLR1880 PROTEIN"/>
    <property type="match status" value="1"/>
</dbReference>
<dbReference type="RefSeq" id="WP_244075952.1">
    <property type="nucleotide sequence ID" value="NZ_AP025581.1"/>
</dbReference>
<dbReference type="PANTHER" id="PTHR21064">
    <property type="entry name" value="AMINOGLYCOSIDE PHOSPHOTRANSFERASE DOMAIN-CONTAINING PROTEIN-RELATED"/>
    <property type="match status" value="1"/>
</dbReference>
<comment type="caution">
    <text evidence="2">The sequence shown here is derived from an EMBL/GenBank/DDBJ whole genome shotgun (WGS) entry which is preliminary data.</text>
</comment>
<dbReference type="Gene3D" id="3.90.1200.10">
    <property type="match status" value="1"/>
</dbReference>
<organism evidence="2 3">
    <name type="scientific">Alistipes finegoldii</name>
    <dbReference type="NCBI Taxonomy" id="214856"/>
    <lineage>
        <taxon>Bacteria</taxon>
        <taxon>Pseudomonadati</taxon>
        <taxon>Bacteroidota</taxon>
        <taxon>Bacteroidia</taxon>
        <taxon>Bacteroidales</taxon>
        <taxon>Rikenellaceae</taxon>
        <taxon>Alistipes</taxon>
    </lineage>
</organism>
<dbReference type="Pfam" id="PF01636">
    <property type="entry name" value="APH"/>
    <property type="match status" value="1"/>
</dbReference>
<evidence type="ECO:0000313" key="2">
    <source>
        <dbReference type="EMBL" id="GKI17386.1"/>
    </source>
</evidence>
<protein>
    <recommendedName>
        <fullName evidence="1">Aminoglycoside phosphotransferase domain-containing protein</fullName>
    </recommendedName>
</protein>
<proteinExistence type="predicted"/>
<dbReference type="InterPro" id="IPR050249">
    <property type="entry name" value="Pseudomonas-type_ThrB"/>
</dbReference>
<dbReference type="EMBL" id="BQOL01000001">
    <property type="protein sequence ID" value="GKI17386.1"/>
    <property type="molecule type" value="Genomic_DNA"/>
</dbReference>
<name>A0AA37KSF7_9BACT</name>
<dbReference type="InterPro" id="IPR002575">
    <property type="entry name" value="Aminoglycoside_PTrfase"/>
</dbReference>
<sequence>MEKKLQEIASHFALEGGIAAIDSLGEGFINDTFIIRTEGEAPDYILQRKNKNIFPDVPAMMDNIRRVTDHIRRGVIAAGGDPRREVMTVVPTREDALYHIDGDGEYWAVSVFIDDTVAYNKADSPELARKGGEGIGKFQAQLADFTEPLAETIKGFHNIRHRFVQWDEALKRDAAGRKKELSEEIGWIESRRGEMLGFWSKVEEGTIPTRVTHNDTKINNILFDRQGEVLCAIDLDTVMASTSLNDFGDAIRSYANTGDEDDRDLSRVGLSLEMFRAYTEGYLSQRAKQLTDSEIDHLAFSARYITFEQVLRFLMDYIDGDTYYKVKYPGHNLVRTHAQYRLLQSMEEHYGEMCRIVRETVDKYRKA</sequence>
<dbReference type="SUPFAM" id="SSF56112">
    <property type="entry name" value="Protein kinase-like (PK-like)"/>
    <property type="match status" value="1"/>
</dbReference>
<reference evidence="2" key="1">
    <citation type="submission" date="2022-01" db="EMBL/GenBank/DDBJ databases">
        <title>Novel bile acid biosynthetic pathways are enriched in the microbiome of centenarians.</title>
        <authorList>
            <person name="Sato Y."/>
            <person name="Atarashi K."/>
            <person name="Plichta R.D."/>
            <person name="Arai Y."/>
            <person name="Sasajima S."/>
            <person name="Kearney M.S."/>
            <person name="Suda W."/>
            <person name="Takeshita K."/>
            <person name="Sasaki T."/>
            <person name="Okamoto S."/>
            <person name="Skelly N.A."/>
            <person name="Okamura Y."/>
            <person name="Vlamakis H."/>
            <person name="Li Y."/>
            <person name="Tanoue T."/>
            <person name="Takei H."/>
            <person name="Nittono H."/>
            <person name="Narushima S."/>
            <person name="Irie J."/>
            <person name="Itoh H."/>
            <person name="Moriya K."/>
            <person name="Sugiura Y."/>
            <person name="Suematsu M."/>
            <person name="Moritoki N."/>
            <person name="Shibata S."/>
            <person name="Littman R.D."/>
            <person name="Fischbach A.M."/>
            <person name="Uwamino Y."/>
            <person name="Inoue T."/>
            <person name="Honda A."/>
            <person name="Hattori M."/>
            <person name="Murai T."/>
            <person name="Xavier J.R."/>
            <person name="Hirose N."/>
            <person name="Honda K."/>
        </authorList>
    </citation>
    <scope>NUCLEOTIDE SEQUENCE</scope>
    <source>
        <strain evidence="2">CE91-St16</strain>
    </source>
</reference>
<evidence type="ECO:0000313" key="3">
    <source>
        <dbReference type="Proteomes" id="UP001055105"/>
    </source>
</evidence>
<dbReference type="Proteomes" id="UP001055105">
    <property type="component" value="Unassembled WGS sequence"/>
</dbReference>
<feature type="domain" description="Aminoglycoside phosphotransferase" evidence="1">
    <location>
        <begin position="24"/>
        <end position="262"/>
    </location>
</feature>
<evidence type="ECO:0000259" key="1">
    <source>
        <dbReference type="Pfam" id="PF01636"/>
    </source>
</evidence>
<accession>A0AA37KSF7</accession>
<gene>
    <name evidence="2" type="ORF">CE91St16_02940</name>
</gene>
<dbReference type="InterPro" id="IPR011009">
    <property type="entry name" value="Kinase-like_dom_sf"/>
</dbReference>